<dbReference type="AlphaFoldDB" id="A0A2T7PA77"/>
<protein>
    <submittedName>
        <fullName evidence="2">Uncharacterized protein</fullName>
    </submittedName>
</protein>
<name>A0A2T7PA77_POMCA</name>
<keyword evidence="3" id="KW-1185">Reference proteome</keyword>
<organism evidence="2 3">
    <name type="scientific">Pomacea canaliculata</name>
    <name type="common">Golden apple snail</name>
    <dbReference type="NCBI Taxonomy" id="400727"/>
    <lineage>
        <taxon>Eukaryota</taxon>
        <taxon>Metazoa</taxon>
        <taxon>Spiralia</taxon>
        <taxon>Lophotrochozoa</taxon>
        <taxon>Mollusca</taxon>
        <taxon>Gastropoda</taxon>
        <taxon>Caenogastropoda</taxon>
        <taxon>Architaenioglossa</taxon>
        <taxon>Ampullarioidea</taxon>
        <taxon>Ampullariidae</taxon>
        <taxon>Pomacea</taxon>
    </lineage>
</organism>
<dbReference type="EMBL" id="PZQS01000005">
    <property type="protein sequence ID" value="PVD30318.1"/>
    <property type="molecule type" value="Genomic_DNA"/>
</dbReference>
<sequence length="233" mass="26858">MNTNRKSNRERELTCKGRKVSTDLWRRQKDGYPRTTVPSVKQWLHLWCYDDNREKHQRFLRRPPTLLSDVRSTHHHNHRVVARRPPDVTADGTVERELHHRCTDTSSLTIDTSEAVSCRGGREEQPWCSPTASVTKVIMNKGWRRTRTPTPGSEPQPVRWTPPLRPPPHYHLSDPSSDSSTAAAWMPAKVVTRRTNVNNRRRQPANLGKEVRERGEEARWLGGWLASGGVVEM</sequence>
<gene>
    <name evidence="2" type="ORF">C0Q70_09582</name>
</gene>
<accession>A0A2T7PA77</accession>
<reference evidence="2 3" key="1">
    <citation type="submission" date="2018-04" db="EMBL/GenBank/DDBJ databases">
        <title>The genome of golden apple snail Pomacea canaliculata provides insight into stress tolerance and invasive adaptation.</title>
        <authorList>
            <person name="Liu C."/>
            <person name="Liu B."/>
            <person name="Ren Y."/>
            <person name="Zhang Y."/>
            <person name="Wang H."/>
            <person name="Li S."/>
            <person name="Jiang F."/>
            <person name="Yin L."/>
            <person name="Zhang G."/>
            <person name="Qian W."/>
            <person name="Fan W."/>
        </authorList>
    </citation>
    <scope>NUCLEOTIDE SEQUENCE [LARGE SCALE GENOMIC DNA]</scope>
    <source>
        <strain evidence="2">SZHN2017</strain>
        <tissue evidence="2">Muscle</tissue>
    </source>
</reference>
<dbReference type="Proteomes" id="UP000245119">
    <property type="component" value="Linkage Group LG5"/>
</dbReference>
<evidence type="ECO:0000313" key="3">
    <source>
        <dbReference type="Proteomes" id="UP000245119"/>
    </source>
</evidence>
<evidence type="ECO:0000256" key="1">
    <source>
        <dbReference type="SAM" id="MobiDB-lite"/>
    </source>
</evidence>
<evidence type="ECO:0000313" key="2">
    <source>
        <dbReference type="EMBL" id="PVD30318.1"/>
    </source>
</evidence>
<feature type="region of interest" description="Disordered" evidence="1">
    <location>
        <begin position="167"/>
        <end position="189"/>
    </location>
</feature>
<comment type="caution">
    <text evidence="2">The sequence shown here is derived from an EMBL/GenBank/DDBJ whole genome shotgun (WGS) entry which is preliminary data.</text>
</comment>
<proteinExistence type="predicted"/>